<accession>A0A813IYE5</accession>
<sequence>HTGYELSGTTCTRIATFLSTNQFCASGWMKNPTTDTMQECILSCKATPNCLFVAWVPGDIPDPYICDHYSSESGCGSSRVTTLGRPYQLWKLT</sequence>
<organism evidence="1 2">
    <name type="scientific">Polarella glacialis</name>
    <name type="common">Dinoflagellate</name>
    <dbReference type="NCBI Taxonomy" id="89957"/>
    <lineage>
        <taxon>Eukaryota</taxon>
        <taxon>Sar</taxon>
        <taxon>Alveolata</taxon>
        <taxon>Dinophyceae</taxon>
        <taxon>Suessiales</taxon>
        <taxon>Suessiaceae</taxon>
        <taxon>Polarella</taxon>
    </lineage>
</organism>
<feature type="non-terminal residue" evidence="1">
    <location>
        <position position="93"/>
    </location>
</feature>
<evidence type="ECO:0000313" key="1">
    <source>
        <dbReference type="EMBL" id="CAE8661692.1"/>
    </source>
</evidence>
<dbReference type="EMBL" id="CAJNNW010017830">
    <property type="protein sequence ID" value="CAE8661692.1"/>
    <property type="molecule type" value="Genomic_DNA"/>
</dbReference>
<comment type="caution">
    <text evidence="1">The sequence shown here is derived from an EMBL/GenBank/DDBJ whole genome shotgun (WGS) entry which is preliminary data.</text>
</comment>
<evidence type="ECO:0008006" key="3">
    <source>
        <dbReference type="Google" id="ProtNLM"/>
    </source>
</evidence>
<reference evidence="1" key="1">
    <citation type="submission" date="2021-02" db="EMBL/GenBank/DDBJ databases">
        <authorList>
            <person name="Dougan E. K."/>
            <person name="Rhodes N."/>
            <person name="Thang M."/>
            <person name="Chan C."/>
        </authorList>
    </citation>
    <scope>NUCLEOTIDE SEQUENCE</scope>
</reference>
<name>A0A813IYE5_POLGL</name>
<evidence type="ECO:0000313" key="2">
    <source>
        <dbReference type="Proteomes" id="UP000626109"/>
    </source>
</evidence>
<protein>
    <recommendedName>
        <fullName evidence="3">Apple domain-containing protein</fullName>
    </recommendedName>
</protein>
<proteinExistence type="predicted"/>
<dbReference type="AlphaFoldDB" id="A0A813IYE5"/>
<dbReference type="Proteomes" id="UP000626109">
    <property type="component" value="Unassembled WGS sequence"/>
</dbReference>
<gene>
    <name evidence="1" type="ORF">PGLA2088_LOCUS14608</name>
</gene>